<comment type="function">
    <text evidence="5">Guanylyltransferase that catalyzes the activation of (2S)-2-phospholactate (2-PL) as (2S)-lactyl-2-diphospho-5'-guanosine, via the condensation of 2-PL with GTP. It is involved in the biosynthesis of coenzyme F420, a hydride carrier cofactor.</text>
</comment>
<proteinExistence type="inferred from homology"/>
<dbReference type="GO" id="GO:0005525">
    <property type="term" value="F:GTP binding"/>
    <property type="evidence" value="ECO:0007669"/>
    <property type="project" value="UniProtKB-KW"/>
</dbReference>
<dbReference type="GO" id="GO:0052645">
    <property type="term" value="P:F420-0 metabolic process"/>
    <property type="evidence" value="ECO:0007669"/>
    <property type="project" value="UniProtKB-UniRule"/>
</dbReference>
<dbReference type="HAMAP" id="MF_02114">
    <property type="entry name" value="CofC"/>
    <property type="match status" value="1"/>
</dbReference>
<sequence>MRVVIPFDARNPKSRLSPTLDREERRDFSEAMLRDVIDVVRETGRSPEILSTAPVDVDATVSVDERPLTPLVNELIEDGTPIAVVMADLAIATPLALDRLLGADGNVVVAPGREAGTNALVVRDPAFRVDYHGASFRDHLDRARAVGASVREVDSFRLATDIDAPADLLEVLVHGDGRASQWLRAAGFRVHSEGDEPRAVR</sequence>
<evidence type="ECO:0000256" key="5">
    <source>
        <dbReference type="HAMAP-Rule" id="MF_02114"/>
    </source>
</evidence>
<comment type="subunit">
    <text evidence="5">Homodimer.</text>
</comment>
<keyword evidence="7" id="KW-1185">Reference proteome</keyword>
<dbReference type="SUPFAM" id="SSF53448">
    <property type="entry name" value="Nucleotide-diphospho-sugar transferases"/>
    <property type="match status" value="1"/>
</dbReference>
<dbReference type="Gene3D" id="3.90.550.10">
    <property type="entry name" value="Spore Coat Polysaccharide Biosynthesis Protein SpsA, Chain A"/>
    <property type="match status" value="1"/>
</dbReference>
<evidence type="ECO:0000313" key="6">
    <source>
        <dbReference type="EMBL" id="AKH98418.1"/>
    </source>
</evidence>
<evidence type="ECO:0000256" key="4">
    <source>
        <dbReference type="ARBA" id="ARBA00023134"/>
    </source>
</evidence>
<dbReference type="GeneID" id="25160100"/>
<organism evidence="6 7">
    <name type="scientific">Halanaeroarchaeum sulfurireducens</name>
    <dbReference type="NCBI Taxonomy" id="1604004"/>
    <lineage>
        <taxon>Archaea</taxon>
        <taxon>Methanobacteriati</taxon>
        <taxon>Methanobacteriota</taxon>
        <taxon>Stenosarchaea group</taxon>
        <taxon>Halobacteria</taxon>
        <taxon>Halobacteriales</taxon>
        <taxon>Halobacteriaceae</taxon>
        <taxon>Halanaeroarchaeum</taxon>
    </lineage>
</organism>
<dbReference type="Pfam" id="PF01983">
    <property type="entry name" value="CofC"/>
    <property type="match status" value="1"/>
</dbReference>
<evidence type="ECO:0000313" key="7">
    <source>
        <dbReference type="Proteomes" id="UP000069906"/>
    </source>
</evidence>
<dbReference type="EC" id="2.7.7.68" evidence="5"/>
<protein>
    <recommendedName>
        <fullName evidence="5">2-phospho-L-lactate guanylyltransferase</fullName>
        <shortName evidence="5">LP guanylyltransferase</shortName>
        <ecNumber evidence="5">2.7.7.68</ecNumber>
    </recommendedName>
</protein>
<evidence type="ECO:0000256" key="3">
    <source>
        <dbReference type="ARBA" id="ARBA00022741"/>
    </source>
</evidence>
<reference evidence="6 7" key="1">
    <citation type="journal article" date="2015" name="ISME J.">
        <title>Elemental sulfur and acetate can support life of a novel strictly anaerobic haloarchaeon.</title>
        <authorList>
            <person name="Sorokin D.Y."/>
            <person name="Kublanov I.V."/>
            <person name="Gavrilov S.N."/>
            <person name="Rojo D."/>
            <person name="Roman P."/>
            <person name="Golyshin P.N."/>
            <person name="Slepak V.Z."/>
            <person name="Smedile F."/>
            <person name="Ferrer M."/>
            <person name="Messina E."/>
            <person name="La Cono V."/>
            <person name="Yakimov M.M."/>
        </authorList>
    </citation>
    <scope>NUCLEOTIDE SEQUENCE [LARGE SCALE GENOMIC DNA]</scope>
    <source>
        <strain evidence="6 7">HSR2</strain>
    </source>
</reference>
<dbReference type="PANTHER" id="PTHR40392:SF1">
    <property type="entry name" value="2-PHOSPHO-L-LACTATE GUANYLYLTRANSFERASE"/>
    <property type="match status" value="1"/>
</dbReference>
<keyword evidence="2 5" id="KW-0548">Nucleotidyltransferase</keyword>
<dbReference type="Gene3D" id="6.10.140.50">
    <property type="match status" value="1"/>
</dbReference>
<dbReference type="OrthoDB" id="11179at2157"/>
<dbReference type="RefSeq" id="WP_050049082.1">
    <property type="nucleotide sequence ID" value="NZ_CP008874.1"/>
</dbReference>
<evidence type="ECO:0000256" key="2">
    <source>
        <dbReference type="ARBA" id="ARBA00022695"/>
    </source>
</evidence>
<comment type="pathway">
    <text evidence="5">Cofactor biosynthesis; coenzyme F420 biosynthesis.</text>
</comment>
<name>A0A0F7PGJ0_9EURY</name>
<comment type="catalytic activity">
    <reaction evidence="5">
        <text>(2S)-2-phospholactate + GTP + H(+) = (2S)-lactyl-2-diphospho-5'-guanosine + diphosphate</text>
        <dbReference type="Rhea" id="RHEA:63424"/>
        <dbReference type="ChEBI" id="CHEBI:15378"/>
        <dbReference type="ChEBI" id="CHEBI:33019"/>
        <dbReference type="ChEBI" id="CHEBI:37565"/>
        <dbReference type="ChEBI" id="CHEBI:59435"/>
        <dbReference type="ChEBI" id="CHEBI:59906"/>
        <dbReference type="EC" id="2.7.7.68"/>
    </reaction>
</comment>
<dbReference type="EMBL" id="CP008874">
    <property type="protein sequence ID" value="AKH98418.1"/>
    <property type="molecule type" value="Genomic_DNA"/>
</dbReference>
<dbReference type="InterPro" id="IPR002835">
    <property type="entry name" value="CofC"/>
</dbReference>
<dbReference type="UniPathway" id="UPA00071"/>
<dbReference type="InterPro" id="IPR029044">
    <property type="entry name" value="Nucleotide-diphossugar_trans"/>
</dbReference>
<accession>A0A0F7PGJ0</accession>
<comment type="similarity">
    <text evidence="5">Belongs to the CofC family.</text>
</comment>
<dbReference type="NCBIfam" id="TIGR03552">
    <property type="entry name" value="F420_cofC"/>
    <property type="match status" value="1"/>
</dbReference>
<keyword evidence="3 5" id="KW-0547">Nucleotide-binding</keyword>
<dbReference type="HOGENOM" id="CLU_076569_2_0_2"/>
<keyword evidence="1 5" id="KW-0808">Transferase</keyword>
<dbReference type="GO" id="GO:0043814">
    <property type="term" value="F:phospholactate guanylyltransferase activity"/>
    <property type="evidence" value="ECO:0007669"/>
    <property type="project" value="UniProtKB-EC"/>
</dbReference>
<dbReference type="PANTHER" id="PTHR40392">
    <property type="entry name" value="2-PHOSPHO-L-LACTATE GUANYLYLTRANSFERASE"/>
    <property type="match status" value="1"/>
</dbReference>
<evidence type="ECO:0000256" key="1">
    <source>
        <dbReference type="ARBA" id="ARBA00022679"/>
    </source>
</evidence>
<dbReference type="AlphaFoldDB" id="A0A0F7PGJ0"/>
<keyword evidence="4 5" id="KW-0342">GTP-binding</keyword>
<dbReference type="Proteomes" id="UP000069906">
    <property type="component" value="Chromosome"/>
</dbReference>
<gene>
    <name evidence="5" type="primary">cofC</name>
    <name evidence="6" type="ORF">HLASF_1949</name>
</gene>
<dbReference type="KEGG" id="hsu:HLASF_1949"/>